<organism evidence="1">
    <name type="scientific">viral metagenome</name>
    <dbReference type="NCBI Taxonomy" id="1070528"/>
    <lineage>
        <taxon>unclassified sequences</taxon>
        <taxon>metagenomes</taxon>
        <taxon>organismal metagenomes</taxon>
    </lineage>
</organism>
<sequence>MNVTFGKEGLDKSWQLPFPETTDCRRCKGESRIGFVAHEGPSEADYLCNLHPNEGEGGYWLHDACAVAVYLCRNCLFPTALYNQG</sequence>
<gene>
    <name evidence="1" type="ORF">TM448A05409_0002</name>
</gene>
<reference evidence="1" key="1">
    <citation type="submission" date="2020-03" db="EMBL/GenBank/DDBJ databases">
        <title>The deep terrestrial virosphere.</title>
        <authorList>
            <person name="Holmfeldt K."/>
            <person name="Nilsson E."/>
            <person name="Simone D."/>
            <person name="Lopez-Fernandez M."/>
            <person name="Wu X."/>
            <person name="de Brujin I."/>
            <person name="Lundin D."/>
            <person name="Andersson A."/>
            <person name="Bertilsson S."/>
            <person name="Dopson M."/>
        </authorList>
    </citation>
    <scope>NUCLEOTIDE SEQUENCE</scope>
    <source>
        <strain evidence="1">TM448A05409</strain>
    </source>
</reference>
<protein>
    <submittedName>
        <fullName evidence="1">Uncharacterized protein</fullName>
    </submittedName>
</protein>
<evidence type="ECO:0000313" key="1">
    <source>
        <dbReference type="EMBL" id="QJA54618.1"/>
    </source>
</evidence>
<name>A0A6H2A4C3_9ZZZZ</name>
<accession>A0A6H2A4C3</accession>
<dbReference type="AlphaFoldDB" id="A0A6H2A4C3"/>
<proteinExistence type="predicted"/>
<dbReference type="EMBL" id="MT144523">
    <property type="protein sequence ID" value="QJA54618.1"/>
    <property type="molecule type" value="Genomic_DNA"/>
</dbReference>